<keyword evidence="1" id="KW-1133">Transmembrane helix</keyword>
<gene>
    <name evidence="2" type="ORF">FOB69_06675</name>
</gene>
<evidence type="ECO:0000256" key="1">
    <source>
        <dbReference type="SAM" id="Phobius"/>
    </source>
</evidence>
<accession>A0A6N0I363</accession>
<reference evidence="2 3" key="1">
    <citation type="submission" date="2019-09" db="EMBL/GenBank/DDBJ databases">
        <title>FDA dAtabase for Regulatory Grade micrObial Sequences (FDA-ARGOS): Supporting development and validation of Infectious Disease Dx tests.</title>
        <authorList>
            <person name="Sciortino C."/>
            <person name="Tallon L."/>
            <person name="Sadzewicz L."/>
            <person name="Vavikolanu K."/>
            <person name="Mehta A."/>
            <person name="Aluvathingal J."/>
            <person name="Nadendla S."/>
            <person name="Nandy P."/>
            <person name="Geyer C."/>
            <person name="Yan Y."/>
            <person name="Sichtig H."/>
        </authorList>
    </citation>
    <scope>NUCLEOTIDE SEQUENCE [LARGE SCALE GENOMIC DNA]</scope>
    <source>
        <strain evidence="2 3">FDAARGOS_661</strain>
    </source>
</reference>
<name>A0A6N0I363_STAHO</name>
<protein>
    <submittedName>
        <fullName evidence="2">Uncharacterized protein</fullName>
    </submittedName>
</protein>
<dbReference type="EMBL" id="CP054550">
    <property type="protein sequence ID" value="QKQ29026.1"/>
    <property type="molecule type" value="Genomic_DNA"/>
</dbReference>
<keyword evidence="1" id="KW-0472">Membrane</keyword>
<keyword evidence="1" id="KW-0812">Transmembrane</keyword>
<organism evidence="2 3">
    <name type="scientific">Staphylococcus hominis</name>
    <dbReference type="NCBI Taxonomy" id="1290"/>
    <lineage>
        <taxon>Bacteria</taxon>
        <taxon>Bacillati</taxon>
        <taxon>Bacillota</taxon>
        <taxon>Bacilli</taxon>
        <taxon>Bacillales</taxon>
        <taxon>Staphylococcaceae</taxon>
        <taxon>Staphylococcus</taxon>
    </lineage>
</organism>
<evidence type="ECO:0000313" key="2">
    <source>
        <dbReference type="EMBL" id="QKQ29026.1"/>
    </source>
</evidence>
<feature type="transmembrane region" description="Helical" evidence="1">
    <location>
        <begin position="20"/>
        <end position="42"/>
    </location>
</feature>
<proteinExistence type="predicted"/>
<dbReference type="Proteomes" id="UP000509636">
    <property type="component" value="Chromosome"/>
</dbReference>
<feature type="transmembrane region" description="Helical" evidence="1">
    <location>
        <begin position="48"/>
        <end position="68"/>
    </location>
</feature>
<dbReference type="AlphaFoldDB" id="A0A6N0I363"/>
<sequence>MGLLRVPRLNVNKAIGIKQFYLLFYFLLFINLNSKATIAIIITKINMLTLIVVLICPLVTNIELMIIVKEMMINRIVKKLYSLFIFY</sequence>
<evidence type="ECO:0000313" key="3">
    <source>
        <dbReference type="Proteomes" id="UP000509636"/>
    </source>
</evidence>